<dbReference type="InterPro" id="IPR039684">
    <property type="entry name" value="FANCG"/>
</dbReference>
<gene>
    <name evidence="2" type="ORF">OCTVUL_1B027784</name>
</gene>
<dbReference type="GO" id="GO:0036297">
    <property type="term" value="P:interstrand cross-link repair"/>
    <property type="evidence" value="ECO:0007669"/>
    <property type="project" value="InterPro"/>
</dbReference>
<dbReference type="Proteomes" id="UP001162480">
    <property type="component" value="Chromosome 20"/>
</dbReference>
<dbReference type="SUPFAM" id="SSF48452">
    <property type="entry name" value="TPR-like"/>
    <property type="match status" value="2"/>
</dbReference>
<proteinExistence type="predicted"/>
<dbReference type="PANTHER" id="PTHR15254:SF2">
    <property type="entry name" value="FANCONI ANEMIA GROUP G PROTEIN"/>
    <property type="match status" value="1"/>
</dbReference>
<dbReference type="PROSITE" id="PS50005">
    <property type="entry name" value="TPR"/>
    <property type="match status" value="1"/>
</dbReference>
<keyword evidence="1" id="KW-0802">TPR repeat</keyword>
<organism evidence="2 3">
    <name type="scientific">Octopus vulgaris</name>
    <name type="common">Common octopus</name>
    <dbReference type="NCBI Taxonomy" id="6645"/>
    <lineage>
        <taxon>Eukaryota</taxon>
        <taxon>Metazoa</taxon>
        <taxon>Spiralia</taxon>
        <taxon>Lophotrochozoa</taxon>
        <taxon>Mollusca</taxon>
        <taxon>Cephalopoda</taxon>
        <taxon>Coleoidea</taxon>
        <taxon>Octopodiformes</taxon>
        <taxon>Octopoda</taxon>
        <taxon>Incirrata</taxon>
        <taxon>Octopodidae</taxon>
        <taxon>Octopus</taxon>
    </lineage>
</organism>
<keyword evidence="3" id="KW-1185">Reference proteome</keyword>
<dbReference type="InterPro" id="IPR011990">
    <property type="entry name" value="TPR-like_helical_dom_sf"/>
</dbReference>
<feature type="repeat" description="TPR" evidence="1">
    <location>
        <begin position="635"/>
        <end position="668"/>
    </location>
</feature>
<evidence type="ECO:0000313" key="3">
    <source>
        <dbReference type="Proteomes" id="UP001162480"/>
    </source>
</evidence>
<dbReference type="GO" id="GO:0043240">
    <property type="term" value="C:Fanconi anaemia nuclear complex"/>
    <property type="evidence" value="ECO:0007669"/>
    <property type="project" value="InterPro"/>
</dbReference>
<accession>A0AA36BMY4</accession>
<protein>
    <submittedName>
        <fullName evidence="2">QUALITY PROTEIN: Fanconi anemia group G</fullName>
    </submittedName>
</protein>
<dbReference type="EMBL" id="OX597833">
    <property type="protein sequence ID" value="CAI9737283.1"/>
    <property type="molecule type" value="Genomic_DNA"/>
</dbReference>
<dbReference type="AlphaFoldDB" id="A0AA36BMY4"/>
<name>A0AA36BMY4_OCTVU</name>
<sequence length="760" mass="86829">MSSCDFPASSAIHSAVKEFLSGKYIKAIEALDVLQFQTFDISEWVRDNNVFLFRAVRDEYEEHGASSAEIWKSFEKFLMKIRSNSCVYDDAKQCQMLILECVVLYNLLFFHATRQLAATSDVSGISLQTQRSHFETTLQRILHYKNNSSSCEAMSSGKSKTSKPCKSNSDFPWFYFQPVFFLCYCLALCTDRQTIVDICHRFRTEESINESDWKICFASPVLVGFEEKLKNSHLLLQELAVVFKTFNSCLPLTETNSRSDVSLSQNPYKPLVTYIKAHSLYTKNMFEAVLQLFQEEDTTYYTDLQSVLFLNLQACCYFKLGNCWSSVERFQAALKLDFSFLVPLYNIAVVYQQQKHVQAELDTLKHLISALNSTTSIQHNIVHLGEDNQLKLSRSLDMYGAPLRLPYIMYLTCRRCLQENHLDEASEHYLDLLGYFRENHFLQQSETYMLSWPLPSITEIHLEAAFCMLKSGKYDECVIICDWLLSCVNGDNSKEYLHASSMMSSQLNRSDEEEDYFLLRGSQFSKDRNCSMTNFGNSPDQDHSNGTNNSLSHLATTLLALLYKADSLAHIDQLDNALQTLQLATQTVQEDPHLLSKVLPLQQTSEKCQKGDNSSAVPFLGDATDALTPFLSVVQAVYNNTAVLLQSRHRYQDAVHCFRLGLQISPNNLLLSFNCVLTLIRLKQFESAADLWTAYREMKGSKTALHKLLKAKRTQFGSFKNEKESLKPTSKYTDEPSLFVVLQLDIAILENVLRARDKAL</sequence>
<evidence type="ECO:0000256" key="1">
    <source>
        <dbReference type="PROSITE-ProRule" id="PRU00339"/>
    </source>
</evidence>
<dbReference type="SMART" id="SM00028">
    <property type="entry name" value="TPR"/>
    <property type="match status" value="4"/>
</dbReference>
<evidence type="ECO:0000313" key="2">
    <source>
        <dbReference type="EMBL" id="CAI9737283.1"/>
    </source>
</evidence>
<dbReference type="Gene3D" id="1.25.40.10">
    <property type="entry name" value="Tetratricopeptide repeat domain"/>
    <property type="match status" value="2"/>
</dbReference>
<reference evidence="2" key="1">
    <citation type="submission" date="2023-08" db="EMBL/GenBank/DDBJ databases">
        <authorList>
            <person name="Alioto T."/>
            <person name="Alioto T."/>
            <person name="Gomez Garrido J."/>
        </authorList>
    </citation>
    <scope>NUCLEOTIDE SEQUENCE</scope>
</reference>
<dbReference type="InterPro" id="IPR019734">
    <property type="entry name" value="TPR_rpt"/>
</dbReference>
<dbReference type="PANTHER" id="PTHR15254">
    <property type="entry name" value="FANCONI ANEMIA GROUP G PROTEIN FAMILY MEMBER"/>
    <property type="match status" value="1"/>
</dbReference>